<feature type="transmembrane region" description="Helical" evidence="1">
    <location>
        <begin position="65"/>
        <end position="85"/>
    </location>
</feature>
<dbReference type="InterPro" id="IPR010540">
    <property type="entry name" value="CmpB_TMEM229"/>
</dbReference>
<reference evidence="2" key="1">
    <citation type="journal article" date="2021" name="PeerJ">
        <title>Extensive microbial diversity within the chicken gut microbiome revealed by metagenomics and culture.</title>
        <authorList>
            <person name="Gilroy R."/>
            <person name="Ravi A."/>
            <person name="Getino M."/>
            <person name="Pursley I."/>
            <person name="Horton D.L."/>
            <person name="Alikhan N.F."/>
            <person name="Baker D."/>
            <person name="Gharbi K."/>
            <person name="Hall N."/>
            <person name="Watson M."/>
            <person name="Adriaenssens E.M."/>
            <person name="Foster-Nyarko E."/>
            <person name="Jarju S."/>
            <person name="Secka A."/>
            <person name="Antonio M."/>
            <person name="Oren A."/>
            <person name="Chaudhuri R.R."/>
            <person name="La Ragione R."/>
            <person name="Hildebrand F."/>
            <person name="Pallen M.J."/>
        </authorList>
    </citation>
    <scope>NUCLEOTIDE SEQUENCE</scope>
    <source>
        <strain evidence="2">ChiGjej6B6-1540</strain>
    </source>
</reference>
<name>A0A9D1RVP7_9FIRM</name>
<dbReference type="AlphaFoldDB" id="A0A9D1RVP7"/>
<dbReference type="Pfam" id="PF06541">
    <property type="entry name" value="ABC_trans_CmpB"/>
    <property type="match status" value="1"/>
</dbReference>
<comment type="caution">
    <text evidence="2">The sequence shown here is derived from an EMBL/GenBank/DDBJ whole genome shotgun (WGS) entry which is preliminary data.</text>
</comment>
<gene>
    <name evidence="2" type="ORF">H9868_08750</name>
</gene>
<evidence type="ECO:0000313" key="3">
    <source>
        <dbReference type="Proteomes" id="UP000824192"/>
    </source>
</evidence>
<evidence type="ECO:0000256" key="1">
    <source>
        <dbReference type="SAM" id="Phobius"/>
    </source>
</evidence>
<reference evidence="2" key="2">
    <citation type="submission" date="2021-04" db="EMBL/GenBank/DDBJ databases">
        <authorList>
            <person name="Gilroy R."/>
        </authorList>
    </citation>
    <scope>NUCLEOTIDE SEQUENCE</scope>
    <source>
        <strain evidence="2">ChiGjej6B6-1540</strain>
    </source>
</reference>
<keyword evidence="1" id="KW-1133">Transmembrane helix</keyword>
<sequence>MGQMFWYFIGYSFLGFGLEVLFARVTGAEKRDRKCFLLAPLCPVYGVGALAILALPPVIQDHPLLLLVCAGLSATAVEYLFAFFYERVAGVRFWDYRNARFHLHGRVCPAFSLCWGILGVALVRVVQPVLDGLVSAIPDIWLWPAAIALLLDGITTLLLLRRTGTTDSLCWYRRLAHPAAGKG</sequence>
<keyword evidence="1" id="KW-0472">Membrane</keyword>
<organism evidence="2 3">
    <name type="scientific">Candidatus Flavonifractor merdipullorum</name>
    <dbReference type="NCBI Taxonomy" id="2838590"/>
    <lineage>
        <taxon>Bacteria</taxon>
        <taxon>Bacillati</taxon>
        <taxon>Bacillota</taxon>
        <taxon>Clostridia</taxon>
        <taxon>Eubacteriales</taxon>
        <taxon>Oscillospiraceae</taxon>
        <taxon>Flavonifractor</taxon>
    </lineage>
</organism>
<feature type="transmembrane region" description="Helical" evidence="1">
    <location>
        <begin position="106"/>
        <end position="126"/>
    </location>
</feature>
<feature type="transmembrane region" description="Helical" evidence="1">
    <location>
        <begin position="6"/>
        <end position="23"/>
    </location>
</feature>
<protein>
    <submittedName>
        <fullName evidence="2">ABC transporter permease</fullName>
    </submittedName>
</protein>
<proteinExistence type="predicted"/>
<evidence type="ECO:0000313" key="2">
    <source>
        <dbReference type="EMBL" id="HIW94607.1"/>
    </source>
</evidence>
<dbReference type="Proteomes" id="UP000824192">
    <property type="component" value="Unassembled WGS sequence"/>
</dbReference>
<dbReference type="EMBL" id="DXGA01000188">
    <property type="protein sequence ID" value="HIW94607.1"/>
    <property type="molecule type" value="Genomic_DNA"/>
</dbReference>
<feature type="transmembrane region" description="Helical" evidence="1">
    <location>
        <begin position="141"/>
        <end position="160"/>
    </location>
</feature>
<keyword evidence="1" id="KW-0812">Transmembrane</keyword>
<accession>A0A9D1RVP7</accession>
<feature type="transmembrane region" description="Helical" evidence="1">
    <location>
        <begin position="35"/>
        <end position="59"/>
    </location>
</feature>